<dbReference type="Gene3D" id="3.40.50.2300">
    <property type="match status" value="1"/>
</dbReference>
<dbReference type="InterPro" id="IPR011006">
    <property type="entry name" value="CheY-like_superfamily"/>
</dbReference>
<dbReference type="Pfam" id="PF01584">
    <property type="entry name" value="CheW"/>
    <property type="match status" value="1"/>
</dbReference>
<feature type="domain" description="CheW-like" evidence="3">
    <location>
        <begin position="16"/>
        <end position="169"/>
    </location>
</feature>
<protein>
    <submittedName>
        <fullName evidence="4">Fused signal transduction protein/response regulator</fullName>
    </submittedName>
</protein>
<dbReference type="InterPro" id="IPR024181">
    <property type="entry name" value="Chemotax_regulator_CheV"/>
</dbReference>
<evidence type="ECO:0000259" key="3">
    <source>
        <dbReference type="PROSITE" id="PS50851"/>
    </source>
</evidence>
<dbReference type="Pfam" id="PF00072">
    <property type="entry name" value="Response_reg"/>
    <property type="match status" value="1"/>
</dbReference>
<sequence>MSNFERDDTLKVGTNEMELVDFRIHKLEKGKLYEGIYGINVAKVNEIIRLPELTELPGVPDYIEGIFDLRGVVIPVINLAKWMNVEVPKNKKIKPRVIIAEFNNIMIGFIVHEAKRIRRISWKDIEPAHFSSSIEANMDKSKITGVTRIEGDQVLLVLDLESIVQDLGFYHPEMSAERSYNKFSGLALVLDDSAIARKILKEFLEKMGFDVAEANNGEAGLQKLNKLYENYGDNLISQLKIIISDIEMPQMDGFHFAAKVKEDPRFAKIPIVFSSSISDRFSESRGKEAGAESYLVKFDGNKFHDEITRIVNKYSSN</sequence>
<comment type="caution">
    <text evidence="4">The sequence shown here is derived from an EMBL/GenBank/DDBJ whole genome shotgun (WGS) entry which is preliminary data.</text>
</comment>
<dbReference type="CDD" id="cd19924">
    <property type="entry name" value="REC_CheV-like"/>
    <property type="match status" value="1"/>
</dbReference>
<reference evidence="4 5" key="1">
    <citation type="submission" date="2018-04" db="EMBL/GenBank/DDBJ databases">
        <title>Novel Campyloabacter and Helicobacter Species and Strains.</title>
        <authorList>
            <person name="Mannion A.J."/>
            <person name="Shen Z."/>
            <person name="Fox J.G."/>
        </authorList>
    </citation>
    <scope>NUCLEOTIDE SEQUENCE [LARGE SCALE GENOMIC DNA]</scope>
    <source>
        <strain evidence="4 5">MIT 99-5101</strain>
    </source>
</reference>
<name>A0A3D8IGM8_9HELI</name>
<dbReference type="SUPFAM" id="SSF50341">
    <property type="entry name" value="CheW-like"/>
    <property type="match status" value="1"/>
</dbReference>
<evidence type="ECO:0000259" key="2">
    <source>
        <dbReference type="PROSITE" id="PS50110"/>
    </source>
</evidence>
<keyword evidence="1" id="KW-0597">Phosphoprotein</keyword>
<evidence type="ECO:0000313" key="4">
    <source>
        <dbReference type="EMBL" id="RDU64278.1"/>
    </source>
</evidence>
<dbReference type="GO" id="GO:0000160">
    <property type="term" value="P:phosphorelay signal transduction system"/>
    <property type="evidence" value="ECO:0007669"/>
    <property type="project" value="InterPro"/>
</dbReference>
<accession>A0A3D8IGM8</accession>
<dbReference type="EMBL" id="NXLS01000001">
    <property type="protein sequence ID" value="RDU64278.1"/>
    <property type="molecule type" value="Genomic_DNA"/>
</dbReference>
<dbReference type="Gene3D" id="2.40.50.180">
    <property type="entry name" value="CheA-289, Domain 4"/>
    <property type="match status" value="1"/>
</dbReference>
<dbReference type="PANTHER" id="PTHR47233:SF3">
    <property type="entry name" value="CHEMOTAXIS PROTEIN CHEV"/>
    <property type="match status" value="1"/>
</dbReference>
<dbReference type="PANTHER" id="PTHR47233">
    <property type="entry name" value="CHEMOTAXIS PROTEIN CHEV"/>
    <property type="match status" value="1"/>
</dbReference>
<keyword evidence="5" id="KW-1185">Reference proteome</keyword>
<dbReference type="PIRSF" id="PIRSF002867">
    <property type="entry name" value="CheV"/>
    <property type="match status" value="1"/>
</dbReference>
<feature type="domain" description="Response regulatory" evidence="2">
    <location>
        <begin position="186"/>
        <end position="312"/>
    </location>
</feature>
<dbReference type="PROSITE" id="PS50110">
    <property type="entry name" value="RESPONSE_REGULATORY"/>
    <property type="match status" value="1"/>
</dbReference>
<dbReference type="InterPro" id="IPR002545">
    <property type="entry name" value="CheW-lke_dom"/>
</dbReference>
<evidence type="ECO:0000313" key="5">
    <source>
        <dbReference type="Proteomes" id="UP000256650"/>
    </source>
</evidence>
<dbReference type="Gene3D" id="2.30.30.40">
    <property type="entry name" value="SH3 Domains"/>
    <property type="match status" value="1"/>
</dbReference>
<dbReference type="InterPro" id="IPR036061">
    <property type="entry name" value="CheW-like_dom_sf"/>
</dbReference>
<dbReference type="SUPFAM" id="SSF52172">
    <property type="entry name" value="CheY-like"/>
    <property type="match status" value="1"/>
</dbReference>
<dbReference type="PROSITE" id="PS50851">
    <property type="entry name" value="CHEW"/>
    <property type="match status" value="1"/>
</dbReference>
<dbReference type="InterPro" id="IPR001789">
    <property type="entry name" value="Sig_transdc_resp-reg_receiver"/>
</dbReference>
<organism evidence="4 5">
    <name type="scientific">Helicobacter ganmani</name>
    <dbReference type="NCBI Taxonomy" id="60246"/>
    <lineage>
        <taxon>Bacteria</taxon>
        <taxon>Pseudomonadati</taxon>
        <taxon>Campylobacterota</taxon>
        <taxon>Epsilonproteobacteria</taxon>
        <taxon>Campylobacterales</taxon>
        <taxon>Helicobacteraceae</taxon>
        <taxon>Helicobacter</taxon>
    </lineage>
</organism>
<evidence type="ECO:0000256" key="1">
    <source>
        <dbReference type="PROSITE-ProRule" id="PRU00169"/>
    </source>
</evidence>
<proteinExistence type="predicted"/>
<gene>
    <name evidence="4" type="ORF">CQA43_00195</name>
</gene>
<dbReference type="SMART" id="SM00448">
    <property type="entry name" value="REC"/>
    <property type="match status" value="1"/>
</dbReference>
<dbReference type="Proteomes" id="UP000256650">
    <property type="component" value="Unassembled WGS sequence"/>
</dbReference>
<feature type="modified residue" description="4-aspartylphosphate" evidence="1">
    <location>
        <position position="245"/>
    </location>
</feature>
<dbReference type="OrthoDB" id="9806105at2"/>
<dbReference type="SMART" id="SM00260">
    <property type="entry name" value="CheW"/>
    <property type="match status" value="1"/>
</dbReference>
<dbReference type="AlphaFoldDB" id="A0A3D8IGM8"/>
<dbReference type="GO" id="GO:0006935">
    <property type="term" value="P:chemotaxis"/>
    <property type="evidence" value="ECO:0007669"/>
    <property type="project" value="InterPro"/>
</dbReference>